<dbReference type="EMBL" id="CP029159">
    <property type="protein sequence ID" value="QKM68966.1"/>
    <property type="molecule type" value="Genomic_DNA"/>
</dbReference>
<feature type="signal peptide" evidence="2">
    <location>
        <begin position="1"/>
        <end position="45"/>
    </location>
</feature>
<evidence type="ECO:0000259" key="3">
    <source>
        <dbReference type="Pfam" id="PF00144"/>
    </source>
</evidence>
<dbReference type="AlphaFoldDB" id="A0A7G3UF64"/>
<dbReference type="SUPFAM" id="SSF56601">
    <property type="entry name" value="beta-lactamase/transpeptidase-like"/>
    <property type="match status" value="1"/>
</dbReference>
<organism evidence="4 5">
    <name type="scientific">Streptomyces tsukubensis (strain DSM 42081 / NBRC 108919 / NRRL 18488 / 9993)</name>
    <dbReference type="NCBI Taxonomy" id="1114943"/>
    <lineage>
        <taxon>Bacteria</taxon>
        <taxon>Bacillati</taxon>
        <taxon>Actinomycetota</taxon>
        <taxon>Actinomycetes</taxon>
        <taxon>Kitasatosporales</taxon>
        <taxon>Streptomycetaceae</taxon>
        <taxon>Streptomyces</taxon>
    </lineage>
</organism>
<feature type="compositionally biased region" description="Low complexity" evidence="1">
    <location>
        <begin position="414"/>
        <end position="433"/>
    </location>
</feature>
<dbReference type="Proteomes" id="UP000005940">
    <property type="component" value="Chromosome"/>
</dbReference>
<evidence type="ECO:0000313" key="4">
    <source>
        <dbReference type="EMBL" id="QKM68966.1"/>
    </source>
</evidence>
<dbReference type="RefSeq" id="WP_045852994.1">
    <property type="nucleotide sequence ID" value="NZ_CP029159.1"/>
</dbReference>
<feature type="region of interest" description="Disordered" evidence="1">
    <location>
        <begin position="414"/>
        <end position="449"/>
    </location>
</feature>
<evidence type="ECO:0000256" key="1">
    <source>
        <dbReference type="SAM" id="MobiDB-lite"/>
    </source>
</evidence>
<keyword evidence="5" id="KW-1185">Reference proteome</keyword>
<gene>
    <name evidence="4" type="ORF">STSU_019165</name>
</gene>
<evidence type="ECO:0000256" key="2">
    <source>
        <dbReference type="SAM" id="SignalP"/>
    </source>
</evidence>
<dbReference type="InterPro" id="IPR001466">
    <property type="entry name" value="Beta-lactam-related"/>
</dbReference>
<dbReference type="InterPro" id="IPR012338">
    <property type="entry name" value="Beta-lactam/transpept-like"/>
</dbReference>
<evidence type="ECO:0000313" key="5">
    <source>
        <dbReference type="Proteomes" id="UP000005940"/>
    </source>
</evidence>
<dbReference type="PANTHER" id="PTHR46825">
    <property type="entry name" value="D-ALANYL-D-ALANINE-CARBOXYPEPTIDASE/ENDOPEPTIDASE AMPH"/>
    <property type="match status" value="1"/>
</dbReference>
<name>A0A7G3UF64_STRT9</name>
<reference evidence="4 5" key="1">
    <citation type="journal article" date="2012" name="J. Bacteriol.">
        <title>Draft genome of Streptomyces tsukubaensis NRRL 18488, the producer of the clinically important immunosuppressant tacrolimus (FK506).</title>
        <authorList>
            <person name="Barreiro C."/>
            <person name="Prieto C."/>
            <person name="Sola-Landa A."/>
            <person name="Solera E."/>
            <person name="Martinez-Castro M."/>
            <person name="Perez-Redondo R."/>
            <person name="Garcia-Estrada C."/>
            <person name="Aparicio J.F."/>
            <person name="Fernandez-Martinez L.T."/>
            <person name="Santos-Aberturas J."/>
            <person name="Salehi-Najafabadi Z."/>
            <person name="Rodriguez-Garcia A."/>
            <person name="Tauch A."/>
            <person name="Martin J.F."/>
        </authorList>
    </citation>
    <scope>NUCLEOTIDE SEQUENCE [LARGE SCALE GENOMIC DNA]</scope>
    <source>
        <strain evidence="5">DSM 42081 / NBRC 108919 / NRRL 18488 / 9993</strain>
    </source>
</reference>
<dbReference type="PANTHER" id="PTHR46825:SF7">
    <property type="entry name" value="D-ALANYL-D-ALANINE CARBOXYPEPTIDASE"/>
    <property type="match status" value="1"/>
</dbReference>
<keyword evidence="2" id="KW-0732">Signal</keyword>
<sequence length="449" mass="47616">MTVTRVATDTGGQRAGARRRAARTGVVALLAGAVAAGALAAPAQAGDRTPATAVDAAVAEKHSRHAATQQAIEAFVATGTPGATVTATDAHGVWRSAAGIGNLETGKKRGANDLFRVASITKTFVATVLLQMEAEGRLSLDDTVDTWLPGLIRGNGNDGRKITVRQLLNHTSGIFNYTSDPDYARKYLLEGYLENRYENVPPEYHIKVALSHRPDFAPGTGFSYSNTGYVLAGMIIEKVSGRTYEHEVRKRIIKPLKLRSTSNPGDTVELPQPSSRAYSKLTQTPDAPAAKIHDVTDIHGSQGWADGDITSSAADLNRFYSALLRGKLLSPKQLKAMKTTTTASNGWYGLGLYKTALSCTTVWGHGGGAAGSLSEATTTEDGRHQIAFNINGDWAASYDQFTAVLEAEYCGKKPGAAKPGAAKAAQDTKAAQRAQDRFGSARNTLVNRG</sequence>
<dbReference type="Gene3D" id="3.40.710.10">
    <property type="entry name" value="DD-peptidase/beta-lactamase superfamily"/>
    <property type="match status" value="1"/>
</dbReference>
<dbReference type="Pfam" id="PF00144">
    <property type="entry name" value="Beta-lactamase"/>
    <property type="match status" value="1"/>
</dbReference>
<feature type="region of interest" description="Disordered" evidence="1">
    <location>
        <begin position="261"/>
        <end position="280"/>
    </location>
</feature>
<feature type="chain" id="PRO_5038744236" evidence="2">
    <location>
        <begin position="46"/>
        <end position="449"/>
    </location>
</feature>
<accession>A0A7G3UF64</accession>
<proteinExistence type="predicted"/>
<feature type="domain" description="Beta-lactamase-related" evidence="3">
    <location>
        <begin position="69"/>
        <end position="372"/>
    </location>
</feature>
<dbReference type="InterPro" id="IPR050491">
    <property type="entry name" value="AmpC-like"/>
</dbReference>
<protein>
    <submittedName>
        <fullName evidence="4">Alkaline D-peptidase</fullName>
    </submittedName>
</protein>